<dbReference type="STRING" id="7260.A0A0Q9X109"/>
<feature type="non-terminal residue" evidence="1">
    <location>
        <position position="1"/>
    </location>
</feature>
<reference evidence="1 2" key="1">
    <citation type="journal article" date="2007" name="Nature">
        <title>Evolution of genes and genomes on the Drosophila phylogeny.</title>
        <authorList>
            <consortium name="Drosophila 12 Genomes Consortium"/>
            <person name="Clark A.G."/>
            <person name="Eisen M.B."/>
            <person name="Smith D.R."/>
            <person name="Bergman C.M."/>
            <person name="Oliver B."/>
            <person name="Markow T.A."/>
            <person name="Kaufman T.C."/>
            <person name="Kellis M."/>
            <person name="Gelbart W."/>
            <person name="Iyer V.N."/>
            <person name="Pollard D.A."/>
            <person name="Sackton T.B."/>
            <person name="Larracuente A.M."/>
            <person name="Singh N.D."/>
            <person name="Abad J.P."/>
            <person name="Abt D.N."/>
            <person name="Adryan B."/>
            <person name="Aguade M."/>
            <person name="Akashi H."/>
            <person name="Anderson W.W."/>
            <person name="Aquadro C.F."/>
            <person name="Ardell D.H."/>
            <person name="Arguello R."/>
            <person name="Artieri C.G."/>
            <person name="Barbash D.A."/>
            <person name="Barker D."/>
            <person name="Barsanti P."/>
            <person name="Batterham P."/>
            <person name="Batzoglou S."/>
            <person name="Begun D."/>
            <person name="Bhutkar A."/>
            <person name="Blanco E."/>
            <person name="Bosak S.A."/>
            <person name="Bradley R.K."/>
            <person name="Brand A.D."/>
            <person name="Brent M.R."/>
            <person name="Brooks A.N."/>
            <person name="Brown R.H."/>
            <person name="Butlin R.K."/>
            <person name="Caggese C."/>
            <person name="Calvi B.R."/>
            <person name="Bernardo de Carvalho A."/>
            <person name="Caspi A."/>
            <person name="Castrezana S."/>
            <person name="Celniker S.E."/>
            <person name="Chang J.L."/>
            <person name="Chapple C."/>
            <person name="Chatterji S."/>
            <person name="Chinwalla A."/>
            <person name="Civetta A."/>
            <person name="Clifton S.W."/>
            <person name="Comeron J.M."/>
            <person name="Costello J.C."/>
            <person name="Coyne J.A."/>
            <person name="Daub J."/>
            <person name="David R.G."/>
            <person name="Delcher A.L."/>
            <person name="Delehaunty K."/>
            <person name="Do C.B."/>
            <person name="Ebling H."/>
            <person name="Edwards K."/>
            <person name="Eickbush T."/>
            <person name="Evans J.D."/>
            <person name="Filipski A."/>
            <person name="Findeiss S."/>
            <person name="Freyhult E."/>
            <person name="Fulton L."/>
            <person name="Fulton R."/>
            <person name="Garcia A.C."/>
            <person name="Gardiner A."/>
            <person name="Garfield D.A."/>
            <person name="Garvin B.E."/>
            <person name="Gibson G."/>
            <person name="Gilbert D."/>
            <person name="Gnerre S."/>
            <person name="Godfrey J."/>
            <person name="Good R."/>
            <person name="Gotea V."/>
            <person name="Gravely B."/>
            <person name="Greenberg A.J."/>
            <person name="Griffiths-Jones S."/>
            <person name="Gross S."/>
            <person name="Guigo R."/>
            <person name="Gustafson E.A."/>
            <person name="Haerty W."/>
            <person name="Hahn M.W."/>
            <person name="Halligan D.L."/>
            <person name="Halpern A.L."/>
            <person name="Halter G.M."/>
            <person name="Han M.V."/>
            <person name="Heger A."/>
            <person name="Hillier L."/>
            <person name="Hinrichs A.S."/>
            <person name="Holmes I."/>
            <person name="Hoskins R.A."/>
            <person name="Hubisz M.J."/>
            <person name="Hultmark D."/>
            <person name="Huntley M.A."/>
            <person name="Jaffe D.B."/>
            <person name="Jagadeeshan S."/>
            <person name="Jeck W.R."/>
            <person name="Johnson J."/>
            <person name="Jones C.D."/>
            <person name="Jordan W.C."/>
            <person name="Karpen G.H."/>
            <person name="Kataoka E."/>
            <person name="Keightley P.D."/>
            <person name="Kheradpour P."/>
            <person name="Kirkness E.F."/>
            <person name="Koerich L.B."/>
            <person name="Kristiansen K."/>
            <person name="Kudrna D."/>
            <person name="Kulathinal R.J."/>
            <person name="Kumar S."/>
            <person name="Kwok R."/>
            <person name="Lander E."/>
            <person name="Langley C.H."/>
            <person name="Lapoint R."/>
            <person name="Lazzaro B.P."/>
            <person name="Lee S.J."/>
            <person name="Levesque L."/>
            <person name="Li R."/>
            <person name="Lin C.F."/>
            <person name="Lin M.F."/>
            <person name="Lindblad-Toh K."/>
            <person name="Llopart A."/>
            <person name="Long M."/>
            <person name="Low L."/>
            <person name="Lozovsky E."/>
            <person name="Lu J."/>
            <person name="Luo M."/>
            <person name="Machado C.A."/>
            <person name="Makalowski W."/>
            <person name="Marzo M."/>
            <person name="Matsuda M."/>
            <person name="Matzkin L."/>
            <person name="McAllister B."/>
            <person name="McBride C.S."/>
            <person name="McKernan B."/>
            <person name="McKernan K."/>
            <person name="Mendez-Lago M."/>
            <person name="Minx P."/>
            <person name="Mollenhauer M.U."/>
            <person name="Montooth K."/>
            <person name="Mount S.M."/>
            <person name="Mu X."/>
            <person name="Myers E."/>
            <person name="Negre B."/>
            <person name="Newfeld S."/>
            <person name="Nielsen R."/>
            <person name="Noor M.A."/>
            <person name="O'Grady P."/>
            <person name="Pachter L."/>
            <person name="Papaceit M."/>
            <person name="Parisi M.J."/>
            <person name="Parisi M."/>
            <person name="Parts L."/>
            <person name="Pedersen J.S."/>
            <person name="Pesole G."/>
            <person name="Phillippy A.M."/>
            <person name="Ponting C.P."/>
            <person name="Pop M."/>
            <person name="Porcelli D."/>
            <person name="Powell J.R."/>
            <person name="Prohaska S."/>
            <person name="Pruitt K."/>
            <person name="Puig M."/>
            <person name="Quesneville H."/>
            <person name="Ram K.R."/>
            <person name="Rand D."/>
            <person name="Rasmussen M.D."/>
            <person name="Reed L.K."/>
            <person name="Reenan R."/>
            <person name="Reily A."/>
            <person name="Remington K.A."/>
            <person name="Rieger T.T."/>
            <person name="Ritchie M.G."/>
            <person name="Robin C."/>
            <person name="Rogers Y.H."/>
            <person name="Rohde C."/>
            <person name="Rozas J."/>
            <person name="Rubenfield M.J."/>
            <person name="Ruiz A."/>
            <person name="Russo S."/>
            <person name="Salzberg S.L."/>
            <person name="Sanchez-Gracia A."/>
            <person name="Saranga D.J."/>
            <person name="Sato H."/>
            <person name="Schaeffer S.W."/>
            <person name="Schatz M.C."/>
            <person name="Schlenke T."/>
            <person name="Schwartz R."/>
            <person name="Segarra C."/>
            <person name="Singh R.S."/>
            <person name="Sirot L."/>
            <person name="Sirota M."/>
            <person name="Sisneros N.B."/>
            <person name="Smith C.D."/>
            <person name="Smith T.F."/>
            <person name="Spieth J."/>
            <person name="Stage D.E."/>
            <person name="Stark A."/>
            <person name="Stephan W."/>
            <person name="Strausberg R.L."/>
            <person name="Strempel S."/>
            <person name="Sturgill D."/>
            <person name="Sutton G."/>
            <person name="Sutton G.G."/>
            <person name="Tao W."/>
            <person name="Teichmann S."/>
            <person name="Tobari Y.N."/>
            <person name="Tomimura Y."/>
            <person name="Tsolas J.M."/>
            <person name="Valente V.L."/>
            <person name="Venter E."/>
            <person name="Venter J.C."/>
            <person name="Vicario S."/>
            <person name="Vieira F.G."/>
            <person name="Vilella A.J."/>
            <person name="Villasante A."/>
            <person name="Walenz B."/>
            <person name="Wang J."/>
            <person name="Wasserman M."/>
            <person name="Watts T."/>
            <person name="Wilson D."/>
            <person name="Wilson R.K."/>
            <person name="Wing R.A."/>
            <person name="Wolfner M.F."/>
            <person name="Wong A."/>
            <person name="Wong G.K."/>
            <person name="Wu C.I."/>
            <person name="Wu G."/>
            <person name="Yamamoto D."/>
            <person name="Yang H.P."/>
            <person name="Yang S.P."/>
            <person name="Yorke J.A."/>
            <person name="Yoshida K."/>
            <person name="Zdobnov E."/>
            <person name="Zhang P."/>
            <person name="Zhang Y."/>
            <person name="Zimin A.V."/>
            <person name="Baldwin J."/>
            <person name="Abdouelleil A."/>
            <person name="Abdulkadir J."/>
            <person name="Abebe A."/>
            <person name="Abera B."/>
            <person name="Abreu J."/>
            <person name="Acer S.C."/>
            <person name="Aftuck L."/>
            <person name="Alexander A."/>
            <person name="An P."/>
            <person name="Anderson E."/>
            <person name="Anderson S."/>
            <person name="Arachi H."/>
            <person name="Azer M."/>
            <person name="Bachantsang P."/>
            <person name="Barry A."/>
            <person name="Bayul T."/>
            <person name="Berlin A."/>
            <person name="Bessette D."/>
            <person name="Bloom T."/>
            <person name="Blye J."/>
            <person name="Boguslavskiy L."/>
            <person name="Bonnet C."/>
            <person name="Boukhgalter B."/>
            <person name="Bourzgui I."/>
            <person name="Brown A."/>
            <person name="Cahill P."/>
            <person name="Channer S."/>
            <person name="Cheshatsang Y."/>
            <person name="Chuda L."/>
            <person name="Citroen M."/>
            <person name="Collymore A."/>
            <person name="Cooke P."/>
            <person name="Costello M."/>
            <person name="D'Aco K."/>
            <person name="Daza R."/>
            <person name="De Haan G."/>
            <person name="DeGray S."/>
            <person name="DeMaso C."/>
            <person name="Dhargay N."/>
            <person name="Dooley K."/>
            <person name="Dooley E."/>
            <person name="Doricent M."/>
            <person name="Dorje P."/>
            <person name="Dorjee K."/>
            <person name="Dupes A."/>
            <person name="Elong R."/>
            <person name="Falk J."/>
            <person name="Farina A."/>
            <person name="Faro S."/>
            <person name="Ferguson D."/>
            <person name="Fisher S."/>
            <person name="Foley C.D."/>
            <person name="Franke A."/>
            <person name="Friedrich D."/>
            <person name="Gadbois L."/>
            <person name="Gearin G."/>
            <person name="Gearin C.R."/>
            <person name="Giannoukos G."/>
            <person name="Goode T."/>
            <person name="Graham J."/>
            <person name="Grandbois E."/>
            <person name="Grewal S."/>
            <person name="Gyaltsen K."/>
            <person name="Hafez N."/>
            <person name="Hagos B."/>
            <person name="Hall J."/>
            <person name="Henson C."/>
            <person name="Hollinger A."/>
            <person name="Honan T."/>
            <person name="Huard M.D."/>
            <person name="Hughes L."/>
            <person name="Hurhula B."/>
            <person name="Husby M.E."/>
            <person name="Kamat A."/>
            <person name="Kanga B."/>
            <person name="Kashin S."/>
            <person name="Khazanovich D."/>
            <person name="Kisner P."/>
            <person name="Lance K."/>
            <person name="Lara M."/>
            <person name="Lee W."/>
            <person name="Lennon N."/>
            <person name="Letendre F."/>
            <person name="LeVine R."/>
            <person name="Lipovsky A."/>
            <person name="Liu X."/>
            <person name="Liu J."/>
            <person name="Liu S."/>
            <person name="Lokyitsang T."/>
            <person name="Lokyitsang Y."/>
            <person name="Lubonja R."/>
            <person name="Lui A."/>
            <person name="MacDonald P."/>
            <person name="Magnisalis V."/>
            <person name="Maru K."/>
            <person name="Matthews C."/>
            <person name="McCusker W."/>
            <person name="McDonough S."/>
            <person name="Mehta T."/>
            <person name="Meldrim J."/>
            <person name="Meneus L."/>
            <person name="Mihai O."/>
            <person name="Mihalev A."/>
            <person name="Mihova T."/>
            <person name="Mittelman R."/>
            <person name="Mlenga V."/>
            <person name="Montmayeur A."/>
            <person name="Mulrain L."/>
            <person name="Navidi A."/>
            <person name="Naylor J."/>
            <person name="Negash T."/>
            <person name="Nguyen T."/>
            <person name="Nguyen N."/>
            <person name="Nicol R."/>
            <person name="Norbu C."/>
            <person name="Norbu N."/>
            <person name="Novod N."/>
            <person name="O'Neill B."/>
            <person name="Osman S."/>
            <person name="Markiewicz E."/>
            <person name="Oyono O.L."/>
            <person name="Patti C."/>
            <person name="Phunkhang P."/>
            <person name="Pierre F."/>
            <person name="Priest M."/>
            <person name="Raghuraman S."/>
            <person name="Rege F."/>
            <person name="Reyes R."/>
            <person name="Rise C."/>
            <person name="Rogov P."/>
            <person name="Ross K."/>
            <person name="Ryan E."/>
            <person name="Settipalli S."/>
            <person name="Shea T."/>
            <person name="Sherpa N."/>
            <person name="Shi L."/>
            <person name="Shih D."/>
            <person name="Sparrow T."/>
            <person name="Spaulding J."/>
            <person name="Stalker J."/>
            <person name="Stange-Thomann N."/>
            <person name="Stavropoulos S."/>
            <person name="Stone C."/>
            <person name="Strader C."/>
            <person name="Tesfaye S."/>
            <person name="Thomson T."/>
            <person name="Thoulutsang Y."/>
            <person name="Thoulutsang D."/>
            <person name="Topham K."/>
            <person name="Topping I."/>
            <person name="Tsamla T."/>
            <person name="Vassiliev H."/>
            <person name="Vo A."/>
            <person name="Wangchuk T."/>
            <person name="Wangdi T."/>
            <person name="Weiand M."/>
            <person name="Wilkinson J."/>
            <person name="Wilson A."/>
            <person name="Yadav S."/>
            <person name="Young G."/>
            <person name="Yu Q."/>
            <person name="Zembek L."/>
            <person name="Zhong D."/>
            <person name="Zimmer A."/>
            <person name="Zwirko Z."/>
            <person name="Jaffe D.B."/>
            <person name="Alvarez P."/>
            <person name="Brockman W."/>
            <person name="Butler J."/>
            <person name="Chin C."/>
            <person name="Gnerre S."/>
            <person name="Grabherr M."/>
            <person name="Kleber M."/>
            <person name="Mauceli E."/>
            <person name="MacCallum I."/>
        </authorList>
    </citation>
    <scope>NUCLEOTIDE SEQUENCE [LARGE SCALE GENOMIC DNA]</scope>
    <source>
        <strain evidence="2">Tucson 14030-0811.24</strain>
    </source>
</reference>
<dbReference type="AlphaFoldDB" id="A0A0Q9X109"/>
<organism evidence="1 2">
    <name type="scientific">Drosophila willistoni</name>
    <name type="common">Fruit fly</name>
    <dbReference type="NCBI Taxonomy" id="7260"/>
    <lineage>
        <taxon>Eukaryota</taxon>
        <taxon>Metazoa</taxon>
        <taxon>Ecdysozoa</taxon>
        <taxon>Arthropoda</taxon>
        <taxon>Hexapoda</taxon>
        <taxon>Insecta</taxon>
        <taxon>Pterygota</taxon>
        <taxon>Neoptera</taxon>
        <taxon>Endopterygota</taxon>
        <taxon>Diptera</taxon>
        <taxon>Brachycera</taxon>
        <taxon>Muscomorpha</taxon>
        <taxon>Ephydroidea</taxon>
        <taxon>Drosophilidae</taxon>
        <taxon>Drosophila</taxon>
        <taxon>Sophophora</taxon>
    </lineage>
</organism>
<dbReference type="EMBL" id="CH963857">
    <property type="protein sequence ID" value="KRF98411.1"/>
    <property type="molecule type" value="Genomic_DNA"/>
</dbReference>
<protein>
    <submittedName>
        <fullName evidence="1">Uncharacterized protein</fullName>
    </submittedName>
</protein>
<keyword evidence="2" id="KW-1185">Reference proteome</keyword>
<dbReference type="OrthoDB" id="7862735at2759"/>
<gene>
    <name evidence="1" type="primary">Dwil\GK27522</name>
    <name evidence="1" type="ORF">Dwil_GK27522</name>
</gene>
<name>A0A0Q9X109_DROWI</name>
<dbReference type="Proteomes" id="UP000007798">
    <property type="component" value="Unassembled WGS sequence"/>
</dbReference>
<accession>A0A0Q9X109</accession>
<proteinExistence type="predicted"/>
<evidence type="ECO:0000313" key="2">
    <source>
        <dbReference type="Proteomes" id="UP000007798"/>
    </source>
</evidence>
<sequence length="130" mass="15862">HPYFYHDRRITDKLKNILSQDYGRYSSDELRSWLQRVRDASNFGINRLAEKEAILANFEAYDEERQDLEHRILEQIHIRIHDHLVEENKRCRSHYMRQKISLEIALKHSNTKKREALLKNSSDCYLRKFF</sequence>
<dbReference type="InParanoid" id="A0A0Q9X109"/>
<evidence type="ECO:0000313" key="1">
    <source>
        <dbReference type="EMBL" id="KRF98411.1"/>
    </source>
</evidence>